<dbReference type="Pfam" id="PF05593">
    <property type="entry name" value="RHS_repeat"/>
    <property type="match status" value="2"/>
</dbReference>
<dbReference type="Gene3D" id="2.180.10.10">
    <property type="entry name" value="RHS repeat-associated core"/>
    <property type="match status" value="4"/>
</dbReference>
<dbReference type="InterPro" id="IPR050708">
    <property type="entry name" value="T6SS_VgrG/RHS"/>
</dbReference>
<feature type="domain" description="Putative adhesin Stv" evidence="3">
    <location>
        <begin position="2444"/>
        <end position="2546"/>
    </location>
</feature>
<dbReference type="Pfam" id="PF06848">
    <property type="entry name" value="Disaggr_repeat"/>
    <property type="match status" value="1"/>
</dbReference>
<name>A0AAJ2ZD49_9ACTN</name>
<keyword evidence="6" id="KW-1185">Reference proteome</keyword>
<evidence type="ECO:0000256" key="1">
    <source>
        <dbReference type="SAM" id="MobiDB-lite"/>
    </source>
</evidence>
<feature type="region of interest" description="Disordered" evidence="1">
    <location>
        <begin position="2407"/>
        <end position="2458"/>
    </location>
</feature>
<feature type="compositionally biased region" description="Low complexity" evidence="1">
    <location>
        <begin position="604"/>
        <end position="616"/>
    </location>
</feature>
<feature type="domain" description="Disaggregatase-related" evidence="2">
    <location>
        <begin position="199"/>
        <end position="351"/>
    </location>
</feature>
<dbReference type="NCBIfam" id="NF033679">
    <property type="entry name" value="DNRLRE_dom"/>
    <property type="match status" value="1"/>
</dbReference>
<reference evidence="4 7" key="2">
    <citation type="submission" date="2020-02" db="EMBL/GenBank/DDBJ databases">
        <title>WGS of Micromonospora spp. isolated from hot spring.</title>
        <authorList>
            <person name="Thawai C."/>
        </authorList>
    </citation>
    <scope>NUCLEOTIDE SEQUENCE [LARGE SCALE GENOMIC DNA]</scope>
    <source>
        <strain evidence="4 7">TMS7</strain>
    </source>
</reference>
<dbReference type="InterPro" id="IPR031325">
    <property type="entry name" value="RHS_repeat"/>
</dbReference>
<organism evidence="4 7">
    <name type="scientific">Micromonospora terminaliae</name>
    <dbReference type="NCBI Taxonomy" id="1914461"/>
    <lineage>
        <taxon>Bacteria</taxon>
        <taxon>Bacillati</taxon>
        <taxon>Actinomycetota</taxon>
        <taxon>Actinomycetes</taxon>
        <taxon>Micromonosporales</taxon>
        <taxon>Micromonosporaceae</taxon>
        <taxon>Micromonospora</taxon>
    </lineage>
</organism>
<dbReference type="Proteomes" id="UP000402241">
    <property type="component" value="Chromosome"/>
</dbReference>
<dbReference type="InterPro" id="IPR010671">
    <property type="entry name" value="Disaggr-rel_dom"/>
</dbReference>
<evidence type="ECO:0000259" key="2">
    <source>
        <dbReference type="Pfam" id="PF06848"/>
    </source>
</evidence>
<dbReference type="PANTHER" id="PTHR32305">
    <property type="match status" value="1"/>
</dbReference>
<dbReference type="Gene3D" id="2.60.40.10">
    <property type="entry name" value="Immunoglobulins"/>
    <property type="match status" value="2"/>
</dbReference>
<sequence length="2548" mass="271275">MFRPPRHRSTATRHGWLRRPRPALAAAVALTVLLPLQAGMSRPAAAAAPPVTALTAAAGADGGDLLPPSTLHADGADLAWTRYTGQSSGAPFGSYEVHRAPGGADFTPSAATLLTTIRDASTTRYSDTTAAAQATFTYKLVTNGAASAPQTVTLPASGQATRTLRPDGATGSVTHLYTVPGATLGCFGYGAQASFASGGGPGSVTRGLVRFDLGDIPQNAEVSAATLSLWETNAPLSPITTQVHRVTRPWTEGDDKCGSANWTEAAAGQSWTTPGGDYDSTVIAKLDIPRNTANLFREFPVTGVVQSWVNGTAPNNGLLLRSTDETPTYGNTVWFASDDAPDASQRPALTITYADGRKAQGPRVSLAAPSAGAAVAGEATLTAAAEDDRRVEKVEFLVDGTVVGSDTAAPFVIAWNSTAASNGAHALTVRATDDAGNTSTSAAASVTVDNSAMPAGALTAPAAGATVSGSAVTVSADASDDRGVASVAFLVDGVRVGQPDTTEPYSITWNTLDPLAPGYNGAHQVAAAVTDTSGQTTVSAARSVTVANTGTTAFKAGFTLNSPTDATDDVFPQAMTENTATGVPVQDPYAGSVNADGTSGGSLGRSLSSAPQDDAGTAPTTCPATAYCVKVNVTNTSGVTWTGSTAQVWYRWFAANGAVMFEGRSATAFPATFAANAVQTFPLTIYPPALPPGLQQGSYRLRIDVYDPATGTWFAAKGNPPVENPVLVAKALATKLGLERYYQYDGTAVGAGMSSLTNIANGNMLVRWSPFFAPGRGLATMVDLTYNSLEDHSRSPAGTNFSLSISGLTRLGEPLDIHPNKADQISGKSNKWVELTDGDGSTHHFDGVTGTDGVTRWTEPPGVNLYLRSLGGTDPARQWALTRPDKVTFYFDADGFPTSVEDRNGNKLTFTVEDTPPGEDPGGPKKRVTRVTDAGGRSFAIDYWTKDEIKKAHVRGQIQTITDHSGSALEFDYYDDGNLLRLTQRGGTKADGSFLADRSFVFTYTTSNGAGPAIPDAADRVNPAAKTPNQSSRLFSVRDPRGKETTYAYYLAPDGAQLKWKLKSRTDREGQVTGYAYDLTNRVSTVTAPLSRVTRYSYDTSGKVISIVDPANRTTGVQWSADFKVTKVTEPTGKFRSWTYNANGYPLTSTNQLNETTQLTYADSAVDVNDSGKHLSLLATVTNPKGMATTTVAGDYTTSYSYDAAGNVDKVTDPTGAVTDYDYNLAGSANPGTVSAVRDAVGNPATTFPAYDASGQPTQLRDPLGNVTQFGYDVDGLVRWIQDPMHSGDTGADVRSYRTYLDYDAFHRLGRQSSPKSTRHERGTLLWSGTDFDANDNVTRSMDPHYGYGSGDPADGAVTRIDYDNMDRATLITGPDTSTDSAGERTRIDYDAAGRTSKVTMPKGVASATTDDYAVSYGYDPLDRIVRQTQYGTSTSQARVTQMCYDLAGDLRSVTSPRQGSAAITCPGNGPAVADYTTETDYDAAHRVKAQRDELGHAQRVDYDANGNVIATEQDIASGRAQRTETDYDQRDLPVTVRERFDGATARNVVAQLEYDKNGNRTKLTSPRAYDVANGATPSFYVTVQHYDALNRPVRTDLPFDSRDGTERQYTHNAYDPNGRLAWTSLPTTVADAAGVGAGAKTVLDYFDPGWIRTSDDPANPKVHFDYTAQGWQAQRQPEKKSSPGALDENDRMFWTYYVDGMLKTRTDKGGQINRYTYDAHNNLLTGFETGVTDSEEKEVETQASYTGFDEPAKVRHRKQSATAWTFTDYGYDLNGNITLRRENGEESDTGTQSKAPRRFELSYDGADWLTEQLDLGTDSACKGDSRTVNAFWSTGWEKQRDIYRAGASCTADPTAWPKKQTTTWTHFDNGKLRTLLTRNGSGTTTESHDVGYFDPNGDYVNGNRTTDRYVLTRAEGNTDATCLAAAPCDAKYTYDARDRLISHQLRAGKTDSYTLDEPGKLIGDTTVRAGNITTEVKNGTTTSKRYTGNQLTDITVGGAIGKYWYDDWGNLDCLTLAAGSQADCSPSELATPSSNLITDYGYDYLNRLTGLRQYSGGTRTDKTKYVYDALDRTTLEDEDHSGTGNDRKTTFAYQGLTSLATEERQSGGTNPRTRTFSYDSYGHRTAMTDQATGSTAEPNQYTYGTDVHSSVSQLIDDAGKVKASYGYDAYGGADPQLTTGDTDNLNPINPYRFSNKRIDTGTAGTGTTPSAVPNGSGGYDMGARRYGPDTSRFLQQDMFAGSLGDLGLGLDPLTQNRYALAGGNPISYIETDGHMVAADGGGGGSTSPNPTTTSTSSGGSNDSAGDQIKRTAKTAWNDIWGGLKGTGNLVKESFRCEYTDNQTGCKELNDQLKHQYTTAEGWKQTWNDTIEPIKKDCTSTERAPECGGHVLAAVGEALLGKGLGKAVSAGKHAPGGATRSSPTSGGGPGSSGPPAGRPDGEEVLSGHGGQEAGAGKTRVPKGTCVAMYCDHGDTILDSLGNDIETGAPVKPVQVYKPGQFIQDYTLYPPTGLNIMGNPTTVTSPTRLSQLLQPNMGMCHWAACREAP</sequence>
<protein>
    <submittedName>
        <fullName evidence="4">DNRLRE domain-containing protein</fullName>
    </submittedName>
</protein>
<reference evidence="5 6" key="1">
    <citation type="submission" date="2019-10" db="EMBL/GenBank/DDBJ databases">
        <title>Genome Sequence of Micromonospora terminaliae DSM 101760.</title>
        <authorList>
            <person name="Guo L."/>
        </authorList>
    </citation>
    <scope>NUCLEOTIDE SEQUENCE [LARGE SCALE GENOMIC DNA]</scope>
    <source>
        <strain evidence="5 6">DSM 101760</strain>
    </source>
</reference>
<dbReference type="PANTHER" id="PTHR32305:SF15">
    <property type="entry name" value="PROTEIN RHSA-RELATED"/>
    <property type="match status" value="1"/>
</dbReference>
<evidence type="ECO:0000313" key="5">
    <source>
        <dbReference type="EMBL" id="QGL47253.1"/>
    </source>
</evidence>
<dbReference type="EMBL" id="CP045309">
    <property type="protein sequence ID" value="QGL47253.1"/>
    <property type="molecule type" value="Genomic_DNA"/>
</dbReference>
<feature type="compositionally biased region" description="Low complexity" evidence="1">
    <location>
        <begin position="2407"/>
        <end position="2424"/>
    </location>
</feature>
<dbReference type="GO" id="GO:0005975">
    <property type="term" value="P:carbohydrate metabolic process"/>
    <property type="evidence" value="ECO:0007669"/>
    <property type="project" value="UniProtKB-ARBA"/>
</dbReference>
<dbReference type="InterPro" id="IPR049002">
    <property type="entry name" value="Stv"/>
</dbReference>
<evidence type="ECO:0000313" key="7">
    <source>
        <dbReference type="Proteomes" id="UP000477779"/>
    </source>
</evidence>
<feature type="region of interest" description="Disordered" evidence="1">
    <location>
        <begin position="2198"/>
        <end position="2220"/>
    </location>
</feature>
<dbReference type="Pfam" id="PF17957">
    <property type="entry name" value="Big_7"/>
    <property type="match status" value="2"/>
</dbReference>
<dbReference type="Pfam" id="PF21527">
    <property type="entry name" value="Stv"/>
    <property type="match status" value="1"/>
</dbReference>
<accession>A0AAJ2ZD49</accession>
<dbReference type="NCBIfam" id="TIGR01643">
    <property type="entry name" value="YD_repeat_2x"/>
    <property type="match status" value="3"/>
</dbReference>
<feature type="compositionally biased region" description="Low complexity" evidence="1">
    <location>
        <begin position="2287"/>
        <end position="2304"/>
    </location>
</feature>
<gene>
    <name evidence="4" type="ORF">G3561_10505</name>
    <name evidence="5" type="ORF">GCE86_09525</name>
</gene>
<evidence type="ECO:0000313" key="4">
    <source>
        <dbReference type="EMBL" id="NES27985.1"/>
    </source>
</evidence>
<dbReference type="Proteomes" id="UP000477779">
    <property type="component" value="Unassembled WGS sequence"/>
</dbReference>
<feature type="region of interest" description="Disordered" evidence="1">
    <location>
        <begin position="2278"/>
        <end position="2307"/>
    </location>
</feature>
<dbReference type="RefSeq" id="WP_154226604.1">
    <property type="nucleotide sequence ID" value="NZ_CP045309.1"/>
</dbReference>
<dbReference type="EMBL" id="JAAHBZ010000003">
    <property type="protein sequence ID" value="NES27985.1"/>
    <property type="molecule type" value="Genomic_DNA"/>
</dbReference>
<evidence type="ECO:0000313" key="6">
    <source>
        <dbReference type="Proteomes" id="UP000402241"/>
    </source>
</evidence>
<proteinExistence type="predicted"/>
<dbReference type="InterPro" id="IPR013783">
    <property type="entry name" value="Ig-like_fold"/>
</dbReference>
<feature type="region of interest" description="Disordered" evidence="1">
    <location>
        <begin position="581"/>
        <end position="616"/>
    </location>
</feature>
<dbReference type="InterPro" id="IPR006530">
    <property type="entry name" value="YD"/>
</dbReference>
<evidence type="ECO:0000259" key="3">
    <source>
        <dbReference type="Pfam" id="PF21527"/>
    </source>
</evidence>